<dbReference type="KEGG" id="nmf:NMS_0015"/>
<dbReference type="HOGENOM" id="CLU_125018_2_1_10"/>
<keyword evidence="3" id="KW-1185">Reference proteome</keyword>
<dbReference type="InterPro" id="IPR018673">
    <property type="entry name" value="DUF2141"/>
</dbReference>
<keyword evidence="1" id="KW-0732">Signal</keyword>
<evidence type="ECO:0000313" key="3">
    <source>
        <dbReference type="Proteomes" id="UP000031760"/>
    </source>
</evidence>
<dbReference type="AlphaFoldDB" id="W8VMS5"/>
<accession>W8VMS5</accession>
<dbReference type="Pfam" id="PF09912">
    <property type="entry name" value="DUF2141"/>
    <property type="match status" value="1"/>
</dbReference>
<protein>
    <recommendedName>
        <fullName evidence="4">DUF2141 domain-containing protein</fullName>
    </recommendedName>
</protein>
<evidence type="ECO:0000256" key="1">
    <source>
        <dbReference type="SAM" id="SignalP"/>
    </source>
</evidence>
<dbReference type="Proteomes" id="UP000031760">
    <property type="component" value="Chromosome"/>
</dbReference>
<reference evidence="2 3" key="1">
    <citation type="journal article" date="2014" name="Proc. Natl. Acad. Sci. U.S.A.">
        <title>Functional characterization of flavobacteria rhodopsins reveals a unique class of light-driven chloride pump in bacteria.</title>
        <authorList>
            <person name="Yoshizawa S."/>
            <person name="Kumagai Y."/>
            <person name="Kim H."/>
            <person name="Ogura Y."/>
            <person name="Hayashi T."/>
            <person name="Iwasaki W."/>
            <person name="DeLong E.F."/>
            <person name="Kogure K."/>
        </authorList>
    </citation>
    <scope>NUCLEOTIDE SEQUENCE [LARGE SCALE GENOMIC DNA]</scope>
    <source>
        <strain evidence="2 3">S1-08</strain>
    </source>
</reference>
<evidence type="ECO:0000313" key="2">
    <source>
        <dbReference type="EMBL" id="BAO54024.1"/>
    </source>
</evidence>
<dbReference type="EMBL" id="AP014548">
    <property type="protein sequence ID" value="BAO54024.1"/>
    <property type="molecule type" value="Genomic_DNA"/>
</dbReference>
<gene>
    <name evidence="2" type="ORF">NMS_0015</name>
</gene>
<dbReference type="OrthoDB" id="9788332at2"/>
<dbReference type="RefSeq" id="WP_041494793.1">
    <property type="nucleotide sequence ID" value="NZ_AP014548.1"/>
</dbReference>
<evidence type="ECO:0008006" key="4">
    <source>
        <dbReference type="Google" id="ProtNLM"/>
    </source>
</evidence>
<proteinExistence type="predicted"/>
<name>W8VMS5_9FLAO</name>
<feature type="signal peptide" evidence="1">
    <location>
        <begin position="1"/>
        <end position="19"/>
    </location>
</feature>
<feature type="chain" id="PRO_5004917140" description="DUF2141 domain-containing protein" evidence="1">
    <location>
        <begin position="20"/>
        <end position="142"/>
    </location>
</feature>
<sequence>MKTIMTTLLLVIISAFAKAQTPSTSQETYTLTVTVPNAKTNDGDMMFSLNTEANFMKGAPVQSASAEIKDGVATVTFENVPKGTYGILVLHDKNGNGQMDYEANGMPLEPYGMSNNPTSYGPPTWADAKFELNEDTALKIVI</sequence>
<organism evidence="2 3">
    <name type="scientific">Nonlabens marinus S1-08</name>
    <dbReference type="NCBI Taxonomy" id="1454201"/>
    <lineage>
        <taxon>Bacteria</taxon>
        <taxon>Pseudomonadati</taxon>
        <taxon>Bacteroidota</taxon>
        <taxon>Flavobacteriia</taxon>
        <taxon>Flavobacteriales</taxon>
        <taxon>Flavobacteriaceae</taxon>
        <taxon>Nonlabens</taxon>
    </lineage>
</organism>